<dbReference type="PANTHER" id="PTHR43639:SF1">
    <property type="entry name" value="SHORT-CHAIN DEHYDROGENASE_REDUCTASE FAMILY PROTEIN"/>
    <property type="match status" value="1"/>
</dbReference>
<dbReference type="Pfam" id="PF13561">
    <property type="entry name" value="adh_short_C2"/>
    <property type="match status" value="1"/>
</dbReference>
<dbReference type="PANTHER" id="PTHR43639">
    <property type="entry name" value="OXIDOREDUCTASE, SHORT-CHAIN DEHYDROGENASE/REDUCTASE FAMILY (AFU_ORTHOLOGUE AFUA_5G02870)"/>
    <property type="match status" value="1"/>
</dbReference>
<dbReference type="GO" id="GO:0016491">
    <property type="term" value="F:oxidoreductase activity"/>
    <property type="evidence" value="ECO:0007669"/>
    <property type="project" value="UniProtKB-KW"/>
</dbReference>
<gene>
    <name evidence="3" type="ORF">ENQ20_10070</name>
</gene>
<dbReference type="PRINTS" id="PR00080">
    <property type="entry name" value="SDRFAMILY"/>
</dbReference>
<name>A0A7C1FRZ8_9CHLR</name>
<comment type="caution">
    <text evidence="3">The sequence shown here is derived from an EMBL/GenBank/DDBJ whole genome shotgun (WGS) entry which is preliminary data.</text>
</comment>
<dbReference type="AlphaFoldDB" id="A0A7C1FRZ8"/>
<evidence type="ECO:0000256" key="2">
    <source>
        <dbReference type="ARBA" id="ARBA00023002"/>
    </source>
</evidence>
<dbReference type="EMBL" id="DSMG01000100">
    <property type="protein sequence ID" value="HDX31820.1"/>
    <property type="molecule type" value="Genomic_DNA"/>
</dbReference>
<comment type="similarity">
    <text evidence="1">Belongs to the short-chain dehydrogenases/reductases (SDR) family.</text>
</comment>
<organism evidence="3">
    <name type="scientific">Caldilinea aerophila</name>
    <dbReference type="NCBI Taxonomy" id="133453"/>
    <lineage>
        <taxon>Bacteria</taxon>
        <taxon>Bacillati</taxon>
        <taxon>Chloroflexota</taxon>
        <taxon>Caldilineae</taxon>
        <taxon>Caldilineales</taxon>
        <taxon>Caldilineaceae</taxon>
        <taxon>Caldilinea</taxon>
    </lineage>
</organism>
<dbReference type="InterPro" id="IPR002347">
    <property type="entry name" value="SDR_fam"/>
</dbReference>
<dbReference type="Gene3D" id="3.40.50.720">
    <property type="entry name" value="NAD(P)-binding Rossmann-like Domain"/>
    <property type="match status" value="1"/>
</dbReference>
<reference evidence="3" key="1">
    <citation type="journal article" date="2020" name="mSystems">
        <title>Genome- and Community-Level Interaction Insights into Carbon Utilization and Element Cycling Functions of Hydrothermarchaeota in Hydrothermal Sediment.</title>
        <authorList>
            <person name="Zhou Z."/>
            <person name="Liu Y."/>
            <person name="Xu W."/>
            <person name="Pan J."/>
            <person name="Luo Z.H."/>
            <person name="Li M."/>
        </authorList>
    </citation>
    <scope>NUCLEOTIDE SEQUENCE [LARGE SCALE GENOMIC DNA]</scope>
    <source>
        <strain evidence="3">SpSt-289</strain>
    </source>
</reference>
<dbReference type="FunFam" id="3.40.50.720:FF:000084">
    <property type="entry name" value="Short-chain dehydrogenase reductase"/>
    <property type="match status" value="1"/>
</dbReference>
<proteinExistence type="inferred from homology"/>
<keyword evidence="2" id="KW-0560">Oxidoreductase</keyword>
<protein>
    <submittedName>
        <fullName evidence="3">SDR family oxidoreductase</fullName>
    </submittedName>
</protein>
<dbReference type="PRINTS" id="PR00081">
    <property type="entry name" value="GDHRDH"/>
</dbReference>
<dbReference type="InterPro" id="IPR036291">
    <property type="entry name" value="NAD(P)-bd_dom_sf"/>
</dbReference>
<sequence length="243" mass="25731">MEIQGKVALVTGGATRIGKAITLMLAGAGANVIVNYNTSANAAATTVAEAQALGVDAFAIQCDVSDWASVQRMADAVLDRFGGLDILVNSASDFSQTPIPTMEMETWHRVTRVSIDGTFYVTNAFIPSMLKRGGGAIVNIIDLSAWQPWSRFTAHAVGKAGMLALTRQFALELAPTIRVNALASGPVLPPDNHPQESIERVASRTLLKRWGTPADAANAVRYLIEADFVTGSVLVVDGGEHLV</sequence>
<accession>A0A7C1FRZ8</accession>
<evidence type="ECO:0000313" key="3">
    <source>
        <dbReference type="EMBL" id="HDX31820.1"/>
    </source>
</evidence>
<dbReference type="SUPFAM" id="SSF51735">
    <property type="entry name" value="NAD(P)-binding Rossmann-fold domains"/>
    <property type="match status" value="1"/>
</dbReference>
<evidence type="ECO:0000256" key="1">
    <source>
        <dbReference type="ARBA" id="ARBA00006484"/>
    </source>
</evidence>